<gene>
    <name evidence="5" type="ORF">AFUS01_LOCUS35580</name>
</gene>
<evidence type="ECO:0000313" key="6">
    <source>
        <dbReference type="Proteomes" id="UP000708208"/>
    </source>
</evidence>
<dbReference type="Proteomes" id="UP000708208">
    <property type="component" value="Unassembled WGS sequence"/>
</dbReference>
<dbReference type="AlphaFoldDB" id="A0A8J2L4M8"/>
<protein>
    <recommendedName>
        <fullName evidence="4">EGF-like domain-containing protein</fullName>
    </recommendedName>
</protein>
<proteinExistence type="predicted"/>
<keyword evidence="2 3" id="KW-1015">Disulfide bond</keyword>
<evidence type="ECO:0000313" key="5">
    <source>
        <dbReference type="EMBL" id="CAG7825472.1"/>
    </source>
</evidence>
<name>A0A8J2L4M8_9HEXA</name>
<keyword evidence="6" id="KW-1185">Reference proteome</keyword>
<dbReference type="Pfam" id="PF00008">
    <property type="entry name" value="EGF"/>
    <property type="match status" value="1"/>
</dbReference>
<dbReference type="Pfam" id="PF12947">
    <property type="entry name" value="EGF_3"/>
    <property type="match status" value="1"/>
</dbReference>
<keyword evidence="1 3" id="KW-0245">EGF-like domain</keyword>
<feature type="non-terminal residue" evidence="5">
    <location>
        <position position="115"/>
    </location>
</feature>
<feature type="non-terminal residue" evidence="5">
    <location>
        <position position="1"/>
    </location>
</feature>
<feature type="disulfide bond" evidence="3">
    <location>
        <begin position="89"/>
        <end position="99"/>
    </location>
</feature>
<dbReference type="OrthoDB" id="10009301at2759"/>
<dbReference type="PANTHER" id="PTHR47761">
    <property type="entry name" value="C-TYPE LECTIN-RELATED"/>
    <property type="match status" value="1"/>
</dbReference>
<dbReference type="PROSITE" id="PS50026">
    <property type="entry name" value="EGF_3"/>
    <property type="match status" value="1"/>
</dbReference>
<organism evidence="5 6">
    <name type="scientific">Allacma fusca</name>
    <dbReference type="NCBI Taxonomy" id="39272"/>
    <lineage>
        <taxon>Eukaryota</taxon>
        <taxon>Metazoa</taxon>
        <taxon>Ecdysozoa</taxon>
        <taxon>Arthropoda</taxon>
        <taxon>Hexapoda</taxon>
        <taxon>Collembola</taxon>
        <taxon>Symphypleona</taxon>
        <taxon>Sminthuridae</taxon>
        <taxon>Allacma</taxon>
    </lineage>
</organism>
<dbReference type="EMBL" id="CAJVCH010536407">
    <property type="protein sequence ID" value="CAG7825472.1"/>
    <property type="molecule type" value="Genomic_DNA"/>
</dbReference>
<evidence type="ECO:0000256" key="2">
    <source>
        <dbReference type="ARBA" id="ARBA00023157"/>
    </source>
</evidence>
<evidence type="ECO:0000256" key="3">
    <source>
        <dbReference type="PROSITE-ProRule" id="PRU00076"/>
    </source>
</evidence>
<dbReference type="InterPro" id="IPR053119">
    <property type="entry name" value="Cubilin_domain"/>
</dbReference>
<dbReference type="InterPro" id="IPR000742">
    <property type="entry name" value="EGF"/>
</dbReference>
<comment type="caution">
    <text evidence="3">Lacks conserved residue(s) required for the propagation of feature annotation.</text>
</comment>
<dbReference type="PANTHER" id="PTHR47761:SF1">
    <property type="entry name" value="C-TYPE LECTIN-RELATED"/>
    <property type="match status" value="1"/>
</dbReference>
<evidence type="ECO:0000256" key="1">
    <source>
        <dbReference type="ARBA" id="ARBA00022536"/>
    </source>
</evidence>
<comment type="caution">
    <text evidence="5">The sequence shown here is derived from an EMBL/GenBank/DDBJ whole genome shotgun (WGS) entry which is preliminary data.</text>
</comment>
<evidence type="ECO:0000259" key="4">
    <source>
        <dbReference type="PROSITE" id="PS50026"/>
    </source>
</evidence>
<feature type="domain" description="EGF-like" evidence="4">
    <location>
        <begin position="85"/>
        <end position="115"/>
    </location>
</feature>
<dbReference type="InterPro" id="IPR024731">
    <property type="entry name" value="NELL2-like_EGF"/>
</dbReference>
<sequence length="115" mass="11590">RTCGECPPGYIGNGVTCQYVGICQINNGGCHPLARCVGNPMVGQSFVQCICPAGYSGTGMGLHGCFVYSPPSPGGGGSGVVPSGQPNHCLSNPCAHGTCFSSGNTFSCTCFPGYM</sequence>
<reference evidence="5" key="1">
    <citation type="submission" date="2021-06" db="EMBL/GenBank/DDBJ databases">
        <authorList>
            <person name="Hodson N. C."/>
            <person name="Mongue J. A."/>
            <person name="Jaron S. K."/>
        </authorList>
    </citation>
    <scope>NUCLEOTIDE SEQUENCE</scope>
</reference>
<accession>A0A8J2L4M8</accession>